<evidence type="ECO:0000313" key="2">
    <source>
        <dbReference type="Proteomes" id="UP000002038"/>
    </source>
</evidence>
<dbReference type="Proteomes" id="UP000002038">
    <property type="component" value="Unassembled WGS sequence"/>
</dbReference>
<protein>
    <submittedName>
        <fullName evidence="1">Uncharacterized protein</fullName>
    </submittedName>
</protein>
<accession>A0A179UQK1</accession>
<name>A0A179UQK1_BLAGS</name>
<dbReference type="VEuPathDB" id="FungiDB:BDBG_17313"/>
<organism evidence="1 2">
    <name type="scientific">Blastomyces gilchristii (strain SLH14081)</name>
    <name type="common">Blastomyces dermatitidis</name>
    <dbReference type="NCBI Taxonomy" id="559298"/>
    <lineage>
        <taxon>Eukaryota</taxon>
        <taxon>Fungi</taxon>
        <taxon>Dikarya</taxon>
        <taxon>Ascomycota</taxon>
        <taxon>Pezizomycotina</taxon>
        <taxon>Eurotiomycetes</taxon>
        <taxon>Eurotiomycetidae</taxon>
        <taxon>Onygenales</taxon>
        <taxon>Ajellomycetaceae</taxon>
        <taxon>Blastomyces</taxon>
    </lineage>
</organism>
<evidence type="ECO:0000313" key="1">
    <source>
        <dbReference type="EMBL" id="OAT10150.1"/>
    </source>
</evidence>
<dbReference type="AlphaFoldDB" id="A0A179UQK1"/>
<feature type="non-terminal residue" evidence="1">
    <location>
        <position position="55"/>
    </location>
</feature>
<dbReference type="GeneID" id="42529069"/>
<keyword evidence="2" id="KW-1185">Reference proteome</keyword>
<reference evidence="2" key="1">
    <citation type="journal article" date="2015" name="PLoS Genet.">
        <title>The dynamic genome and transcriptome of the human fungal pathogen Blastomyces and close relative Emmonsia.</title>
        <authorList>
            <person name="Munoz J.F."/>
            <person name="Gauthier G.M."/>
            <person name="Desjardins C.A."/>
            <person name="Gallo J.E."/>
            <person name="Holder J."/>
            <person name="Sullivan T.D."/>
            <person name="Marty A.J."/>
            <person name="Carmen J.C."/>
            <person name="Chen Z."/>
            <person name="Ding L."/>
            <person name="Gujja S."/>
            <person name="Magrini V."/>
            <person name="Misas E."/>
            <person name="Mitreva M."/>
            <person name="Priest M."/>
            <person name="Saif S."/>
            <person name="Whiston E.A."/>
            <person name="Young S."/>
            <person name="Zeng Q."/>
            <person name="Goldman W.E."/>
            <person name="Mardis E.R."/>
            <person name="Taylor J.W."/>
            <person name="McEwen J.G."/>
            <person name="Clay O.K."/>
            <person name="Klein B.S."/>
            <person name="Cuomo C.A."/>
        </authorList>
    </citation>
    <scope>NUCLEOTIDE SEQUENCE [LARGE SCALE GENOMIC DNA]</scope>
    <source>
        <strain evidence="2">SLH14081</strain>
    </source>
</reference>
<dbReference type="RefSeq" id="XP_031579184.1">
    <property type="nucleotide sequence ID" value="XM_031725066.1"/>
</dbReference>
<sequence>YKKFLDICEYHDFIYKISKKSRSVYTEKHNSLSLHNIFLKQGELVIKAEMIKPEV</sequence>
<gene>
    <name evidence="1" type="ORF">BDBG_17313</name>
</gene>
<feature type="non-terminal residue" evidence="1">
    <location>
        <position position="1"/>
    </location>
</feature>
<dbReference type="EMBL" id="GG657459">
    <property type="protein sequence ID" value="OAT10150.1"/>
    <property type="molecule type" value="Genomic_DNA"/>
</dbReference>
<dbReference type="KEGG" id="bgh:BDBG_17313"/>
<proteinExistence type="predicted"/>